<dbReference type="EMBL" id="JACEEZ010003070">
    <property type="protein sequence ID" value="KAG0727687.1"/>
    <property type="molecule type" value="Genomic_DNA"/>
</dbReference>
<dbReference type="InterPro" id="IPR001304">
    <property type="entry name" value="C-type_lectin-like"/>
</dbReference>
<protein>
    <recommendedName>
        <fullName evidence="3">C-type lectin domain-containing protein</fullName>
    </recommendedName>
</protein>
<feature type="region of interest" description="Disordered" evidence="2">
    <location>
        <begin position="1"/>
        <end position="28"/>
    </location>
</feature>
<dbReference type="InterPro" id="IPR016186">
    <property type="entry name" value="C-type_lectin-like/link_sf"/>
</dbReference>
<keyword evidence="5" id="KW-1185">Reference proteome</keyword>
<feature type="compositionally biased region" description="Polar residues" evidence="2">
    <location>
        <begin position="18"/>
        <end position="28"/>
    </location>
</feature>
<sequence>MPPPHQTLPRLPPAGQLVSYSNWGPSQPSGGDQHCMYLVGGLLGYQWADFHCEFDMNFLCEHRVTDVQVWKRKRRKRRRRSILANSIIATAESLQSREPHPV</sequence>
<name>A0A8J4YIL5_CHIOP</name>
<feature type="domain" description="C-type lectin" evidence="3">
    <location>
        <begin position="15"/>
        <end position="61"/>
    </location>
</feature>
<evidence type="ECO:0000256" key="2">
    <source>
        <dbReference type="SAM" id="MobiDB-lite"/>
    </source>
</evidence>
<evidence type="ECO:0000256" key="1">
    <source>
        <dbReference type="ARBA" id="ARBA00023157"/>
    </source>
</evidence>
<evidence type="ECO:0000313" key="4">
    <source>
        <dbReference type="EMBL" id="KAG0727687.1"/>
    </source>
</evidence>
<keyword evidence="1" id="KW-1015">Disulfide bond</keyword>
<dbReference type="PROSITE" id="PS50041">
    <property type="entry name" value="C_TYPE_LECTIN_2"/>
    <property type="match status" value="1"/>
</dbReference>
<proteinExistence type="predicted"/>
<dbReference type="AlphaFoldDB" id="A0A8J4YIL5"/>
<reference evidence="4" key="1">
    <citation type="submission" date="2020-07" db="EMBL/GenBank/DDBJ databases">
        <title>The High-quality genome of the commercially important snow crab, Chionoecetes opilio.</title>
        <authorList>
            <person name="Jeong J.-H."/>
            <person name="Ryu S."/>
        </authorList>
    </citation>
    <scope>NUCLEOTIDE SEQUENCE</scope>
    <source>
        <strain evidence="4">MADBK_172401_WGS</strain>
        <tissue evidence="4">Digestive gland</tissue>
    </source>
</reference>
<dbReference type="InterPro" id="IPR016187">
    <property type="entry name" value="CTDL_fold"/>
</dbReference>
<dbReference type="Proteomes" id="UP000770661">
    <property type="component" value="Unassembled WGS sequence"/>
</dbReference>
<accession>A0A8J4YIL5</accession>
<gene>
    <name evidence="4" type="ORF">GWK47_003955</name>
</gene>
<comment type="caution">
    <text evidence="4">The sequence shown here is derived from an EMBL/GenBank/DDBJ whole genome shotgun (WGS) entry which is preliminary data.</text>
</comment>
<feature type="compositionally biased region" description="Pro residues" evidence="2">
    <location>
        <begin position="1"/>
        <end position="12"/>
    </location>
</feature>
<dbReference type="Gene3D" id="3.10.100.10">
    <property type="entry name" value="Mannose-Binding Protein A, subunit A"/>
    <property type="match status" value="1"/>
</dbReference>
<dbReference type="InterPro" id="IPR018378">
    <property type="entry name" value="C-type_lectin_CS"/>
</dbReference>
<dbReference type="CDD" id="cd00037">
    <property type="entry name" value="CLECT"/>
    <property type="match status" value="1"/>
</dbReference>
<organism evidence="4 5">
    <name type="scientific">Chionoecetes opilio</name>
    <name type="common">Atlantic snow crab</name>
    <name type="synonym">Cancer opilio</name>
    <dbReference type="NCBI Taxonomy" id="41210"/>
    <lineage>
        <taxon>Eukaryota</taxon>
        <taxon>Metazoa</taxon>
        <taxon>Ecdysozoa</taxon>
        <taxon>Arthropoda</taxon>
        <taxon>Crustacea</taxon>
        <taxon>Multicrustacea</taxon>
        <taxon>Malacostraca</taxon>
        <taxon>Eumalacostraca</taxon>
        <taxon>Eucarida</taxon>
        <taxon>Decapoda</taxon>
        <taxon>Pleocyemata</taxon>
        <taxon>Brachyura</taxon>
        <taxon>Eubrachyura</taxon>
        <taxon>Majoidea</taxon>
        <taxon>Majidae</taxon>
        <taxon>Chionoecetes</taxon>
    </lineage>
</organism>
<dbReference type="OrthoDB" id="7715894at2759"/>
<dbReference type="SUPFAM" id="SSF56436">
    <property type="entry name" value="C-type lectin-like"/>
    <property type="match status" value="1"/>
</dbReference>
<dbReference type="PROSITE" id="PS00615">
    <property type="entry name" value="C_TYPE_LECTIN_1"/>
    <property type="match status" value="1"/>
</dbReference>
<evidence type="ECO:0000313" key="5">
    <source>
        <dbReference type="Proteomes" id="UP000770661"/>
    </source>
</evidence>
<evidence type="ECO:0000259" key="3">
    <source>
        <dbReference type="PROSITE" id="PS50041"/>
    </source>
</evidence>